<organism evidence="2 3">
    <name type="scientific">Candidatus Giovannonibacteria bacterium GW2011_GWB1_47_6b</name>
    <dbReference type="NCBI Taxonomy" id="1618655"/>
    <lineage>
        <taxon>Bacteria</taxon>
        <taxon>Candidatus Giovannoniibacteriota</taxon>
    </lineage>
</organism>
<comment type="caution">
    <text evidence="2">The sequence shown here is derived from an EMBL/GenBank/DDBJ whole genome shotgun (WGS) entry which is preliminary data.</text>
</comment>
<gene>
    <name evidence="2" type="ORF">UY02_C0040G0007</name>
</gene>
<dbReference type="AlphaFoldDB" id="A0A0G1T2D2"/>
<dbReference type="Proteomes" id="UP000034682">
    <property type="component" value="Unassembled WGS sequence"/>
</dbReference>
<accession>A0A0G1T2D2</accession>
<evidence type="ECO:0000313" key="2">
    <source>
        <dbReference type="EMBL" id="KKU75902.1"/>
    </source>
</evidence>
<evidence type="ECO:0000256" key="1">
    <source>
        <dbReference type="SAM" id="Phobius"/>
    </source>
</evidence>
<feature type="transmembrane region" description="Helical" evidence="1">
    <location>
        <begin position="17"/>
        <end position="35"/>
    </location>
</feature>
<proteinExistence type="predicted"/>
<keyword evidence="1" id="KW-0812">Transmembrane</keyword>
<keyword evidence="1" id="KW-0472">Membrane</keyword>
<protein>
    <recommendedName>
        <fullName evidence="4">DUF4430 domain-containing protein</fullName>
    </recommendedName>
</protein>
<evidence type="ECO:0000313" key="3">
    <source>
        <dbReference type="Proteomes" id="UP000034682"/>
    </source>
</evidence>
<keyword evidence="1" id="KW-1133">Transmembrane helix</keyword>
<dbReference type="EMBL" id="LCOK01000040">
    <property type="protein sequence ID" value="KKU75902.1"/>
    <property type="molecule type" value="Genomic_DNA"/>
</dbReference>
<sequence length="147" mass="16491">MKRNFFFKDFFKDSGEIIFAQIALAIILVGAVVLIDRTFRRDNSDFIRSGNAVLSINFDGAKRTFEGETANGMTILGAFNASAAAGQIKFKYAVNKDNETELLEIDGRLNGLGNKFFKVYLNSRPVDSRDIHRIKISGGDKIELRFE</sequence>
<reference evidence="2 3" key="1">
    <citation type="journal article" date="2015" name="Nature">
        <title>rRNA introns, odd ribosomes, and small enigmatic genomes across a large radiation of phyla.</title>
        <authorList>
            <person name="Brown C.T."/>
            <person name="Hug L.A."/>
            <person name="Thomas B.C."/>
            <person name="Sharon I."/>
            <person name="Castelle C.J."/>
            <person name="Singh A."/>
            <person name="Wilkins M.J."/>
            <person name="Williams K.H."/>
            <person name="Banfield J.F."/>
        </authorList>
    </citation>
    <scope>NUCLEOTIDE SEQUENCE [LARGE SCALE GENOMIC DNA]</scope>
</reference>
<evidence type="ECO:0008006" key="4">
    <source>
        <dbReference type="Google" id="ProtNLM"/>
    </source>
</evidence>
<name>A0A0G1T2D2_9BACT</name>